<dbReference type="AlphaFoldDB" id="A0A0F7S3H2"/>
<dbReference type="CDD" id="cd01860">
    <property type="entry name" value="Rab5_related"/>
    <property type="match status" value="1"/>
</dbReference>
<gene>
    <name evidence="8" type="primary">SSCI19870.1</name>
</gene>
<organism evidence="8 9">
    <name type="scientific">Sporisorium scitamineum</name>
    <dbReference type="NCBI Taxonomy" id="49012"/>
    <lineage>
        <taxon>Eukaryota</taxon>
        <taxon>Fungi</taxon>
        <taxon>Dikarya</taxon>
        <taxon>Basidiomycota</taxon>
        <taxon>Ustilaginomycotina</taxon>
        <taxon>Ustilaginomycetes</taxon>
        <taxon>Ustilaginales</taxon>
        <taxon>Ustilaginaceae</taxon>
        <taxon>Sporisorium</taxon>
    </lineage>
</organism>
<dbReference type="GO" id="GO:0005524">
    <property type="term" value="F:ATP binding"/>
    <property type="evidence" value="ECO:0007669"/>
    <property type="project" value="UniProtKB-KW"/>
</dbReference>
<dbReference type="SMART" id="SM00174">
    <property type="entry name" value="RHO"/>
    <property type="match status" value="1"/>
</dbReference>
<dbReference type="Pfam" id="PF00012">
    <property type="entry name" value="HSP70"/>
    <property type="match status" value="1"/>
</dbReference>
<evidence type="ECO:0000256" key="5">
    <source>
        <dbReference type="ARBA" id="ARBA00023186"/>
    </source>
</evidence>
<sequence>MSAQAFHNAAGEAGAAAAAAPQKPFQTKLVLLGEAAVGKSSVVIRFVQNDFQENKEPTIGAAFLTQKCRLEDRLIKFEIWDTAGQERFHSLAPMYYRNAQASAVIYDVTKASSFEKAKSWVKELQRQANPNIVIALIGNKIDLLNESSFSSAANEAEEEEDDDETATTTPEASAGDSLRAVPKDEAEAYAKEAGLLFFETSAKTGEGVVEVFTEIAKKIPIDLHLARNAAAGGAAGAGASGGRQASGGQSGGVDLQNNQQASSNAGTAFFPASSFPTKPRPYTILPEWSGGNTMRFATGAGHSRISTAFSMLAVVALLAVTLLAAPATAMGVVAFDYGTEWMKVSLVKPGLPFDVVLDRDSKRKIQSAVSFKKWGLDEENLFGTNAYNHATREPKQSFYGLKTLLGRTTAEEDKEYVDLYKSIFGNDVVSSDRGTCSLKRPFEADPKLSSLPVLTVEELVGMQLEYAKKLAEETAGERVNPSLPSGFNVGSFGGLDAVVTVPAFFNAQERQAIVDSALLAGFRPRLVSDGAAAAVNYAQTRTFAQPEKHLFFDVGSGSVRATVVEFSTKPVVIDSILSVGIAQKEATIVDVKGVGWERNVGGLKFDLILRDKLAAEFDAKHGQQIGGSIRDNHRAMARLLKEANRVKHILSANDVASSSVESLVDEIDFRTMIQRQDFEDAVTAAGLVPKFTSPIHQALANAGLKLSDVQSIVLVGGSTRVPLVQNALREAGIPDSKLAQNVNADEAAVMGAAFYGASFNPQFRMKGIRAYDLIPYAVNLKEADGKQETIFPAASYETDQVLRQYDNVKEDFVFELEYDASSQKALGANTDRAIAMVEITGIDDVLKDIKASGQLDQVDTHVNLTISSRPLGTYAVENIVMVIKPKAGGGIAGALKSFFGVSAPKKAATNGTATNATASTNTTAEDDADATADVAEGGETLSLVPAKDKVVKLTARTIPQNDAVRPLSGEEIKRSKDKLWTMAQAATRKAAREEARNAIESYLYRVRDLIEDPTFASVSKPSERTSITSKTDELSAWLFDEGETADTATLKLKRASLESLIKPLETRVSQNKLRATSFAEFETSLADARAFVAEARANLTAAIEANQSSKYSVTELDALSATIEKDAEWFEKGKKLQEKKGPADDPALLSGDVDARRRKSFDEVVLGKLLPALVAI</sequence>
<dbReference type="GO" id="GO:0005788">
    <property type="term" value="C:endoplasmic reticulum lumen"/>
    <property type="evidence" value="ECO:0007669"/>
    <property type="project" value="UniProtKB-SubCell"/>
</dbReference>
<dbReference type="EMBL" id="CCFA01001024">
    <property type="protein sequence ID" value="CDW96911.1"/>
    <property type="molecule type" value="Genomic_DNA"/>
</dbReference>
<dbReference type="PROSITE" id="PS51420">
    <property type="entry name" value="RHO"/>
    <property type="match status" value="1"/>
</dbReference>
<dbReference type="InterPro" id="IPR043129">
    <property type="entry name" value="ATPase_NBD"/>
</dbReference>
<dbReference type="GO" id="GO:0030968">
    <property type="term" value="P:endoplasmic reticulum unfolded protein response"/>
    <property type="evidence" value="ECO:0007669"/>
    <property type="project" value="TreeGrafter"/>
</dbReference>
<dbReference type="PRINTS" id="PR00449">
    <property type="entry name" value="RASTRNSFRMNG"/>
</dbReference>
<dbReference type="STRING" id="49012.A0A0F7S3H2"/>
<dbReference type="SUPFAM" id="SSF52540">
    <property type="entry name" value="P-loop containing nucleoside triphosphate hydrolases"/>
    <property type="match status" value="1"/>
</dbReference>
<dbReference type="SMART" id="SM00175">
    <property type="entry name" value="RAB"/>
    <property type="match status" value="1"/>
</dbReference>
<dbReference type="Gene3D" id="3.30.420.40">
    <property type="match status" value="2"/>
</dbReference>
<keyword evidence="7" id="KW-0812">Transmembrane</keyword>
<dbReference type="PANTHER" id="PTHR45639:SF3">
    <property type="entry name" value="HYPOXIA UP-REGULATED PROTEIN 1"/>
    <property type="match status" value="1"/>
</dbReference>
<dbReference type="FunFam" id="3.40.50.300:FF:000808">
    <property type="entry name" value="Small GTP-binding protein, putative"/>
    <property type="match status" value="1"/>
</dbReference>
<feature type="region of interest" description="Disordered" evidence="6">
    <location>
        <begin position="150"/>
        <end position="180"/>
    </location>
</feature>
<dbReference type="GO" id="GO:0034663">
    <property type="term" value="C:endoplasmic reticulum chaperone complex"/>
    <property type="evidence" value="ECO:0007669"/>
    <property type="project" value="TreeGrafter"/>
</dbReference>
<evidence type="ECO:0000256" key="4">
    <source>
        <dbReference type="ARBA" id="ARBA00022840"/>
    </source>
</evidence>
<evidence type="ECO:0000313" key="9">
    <source>
        <dbReference type="Proteomes" id="UP000242770"/>
    </source>
</evidence>
<keyword evidence="2" id="KW-0732">Signal</keyword>
<dbReference type="SMART" id="SM00173">
    <property type="entry name" value="RAS"/>
    <property type="match status" value="1"/>
</dbReference>
<dbReference type="PROSITE" id="PS51419">
    <property type="entry name" value="RAB"/>
    <property type="match status" value="1"/>
</dbReference>
<evidence type="ECO:0000256" key="3">
    <source>
        <dbReference type="ARBA" id="ARBA00022741"/>
    </source>
</evidence>
<evidence type="ECO:0000313" key="8">
    <source>
        <dbReference type="EMBL" id="CDW96911.1"/>
    </source>
</evidence>
<dbReference type="InterPro" id="IPR001806">
    <property type="entry name" value="Small_GTPase"/>
</dbReference>
<dbReference type="Proteomes" id="UP000242770">
    <property type="component" value="Unassembled WGS sequence"/>
</dbReference>
<dbReference type="InterPro" id="IPR005225">
    <property type="entry name" value="Small_GTP-bd"/>
</dbReference>
<feature type="region of interest" description="Disordered" evidence="6">
    <location>
        <begin position="234"/>
        <end position="258"/>
    </location>
</feature>
<dbReference type="GO" id="GO:0005525">
    <property type="term" value="F:GTP binding"/>
    <property type="evidence" value="ECO:0007669"/>
    <property type="project" value="InterPro"/>
</dbReference>
<keyword evidence="5" id="KW-0143">Chaperone</keyword>
<reference evidence="9" key="1">
    <citation type="submission" date="2014-06" db="EMBL/GenBank/DDBJ databases">
        <authorList>
            <person name="Berkman P.J."/>
        </authorList>
    </citation>
    <scope>NUCLEOTIDE SEQUENCE [LARGE SCALE GENOMIC DNA]</scope>
</reference>
<dbReference type="InterPro" id="IPR018181">
    <property type="entry name" value="Heat_shock_70_CS"/>
</dbReference>
<dbReference type="SUPFAM" id="SSF100934">
    <property type="entry name" value="Heat shock protein 70kD (HSP70), C-terminal subdomain"/>
    <property type="match status" value="1"/>
</dbReference>
<dbReference type="Gene3D" id="3.90.640.10">
    <property type="entry name" value="Actin, Chain A, domain 4"/>
    <property type="match status" value="1"/>
</dbReference>
<dbReference type="NCBIfam" id="TIGR00231">
    <property type="entry name" value="small_GTP"/>
    <property type="match status" value="1"/>
</dbReference>
<keyword evidence="3" id="KW-0547">Nucleotide-binding</keyword>
<dbReference type="Gene3D" id="1.20.1270.10">
    <property type="match status" value="1"/>
</dbReference>
<dbReference type="SMART" id="SM00176">
    <property type="entry name" value="RAN"/>
    <property type="match status" value="1"/>
</dbReference>
<dbReference type="SUPFAM" id="SSF53067">
    <property type="entry name" value="Actin-like ATPase domain"/>
    <property type="match status" value="2"/>
</dbReference>
<dbReference type="PANTHER" id="PTHR45639">
    <property type="entry name" value="HSC70CB, ISOFORM G-RELATED"/>
    <property type="match status" value="1"/>
</dbReference>
<dbReference type="Pfam" id="PF00071">
    <property type="entry name" value="Ras"/>
    <property type="match status" value="1"/>
</dbReference>
<evidence type="ECO:0000256" key="7">
    <source>
        <dbReference type="SAM" id="Phobius"/>
    </source>
</evidence>
<dbReference type="PROSITE" id="PS51421">
    <property type="entry name" value="RAS"/>
    <property type="match status" value="1"/>
</dbReference>
<protein>
    <submittedName>
        <fullName evidence="8">Uncharacterized protein</fullName>
    </submittedName>
</protein>
<keyword evidence="9" id="KW-1185">Reference proteome</keyword>
<accession>A0A0F7S3H2</accession>
<dbReference type="FunFam" id="3.90.640.10:FF:000004">
    <property type="entry name" value="Heat shock 70 kDa protein 4"/>
    <property type="match status" value="1"/>
</dbReference>
<dbReference type="CDD" id="cd10230">
    <property type="entry name" value="ASKHA_NBD_HSP70_HYOU1"/>
    <property type="match status" value="1"/>
</dbReference>
<dbReference type="InterPro" id="IPR029048">
    <property type="entry name" value="HSP70_C_sf"/>
</dbReference>
<keyword evidence="4" id="KW-0067">ATP-binding</keyword>
<feature type="compositionally biased region" description="Acidic residues" evidence="6">
    <location>
        <begin position="155"/>
        <end position="165"/>
    </location>
</feature>
<comment type="subcellular location">
    <subcellularLocation>
        <location evidence="1">Endoplasmic reticulum lumen</location>
    </subcellularLocation>
</comment>
<proteinExistence type="predicted"/>
<dbReference type="PROSITE" id="PS00329">
    <property type="entry name" value="HSP70_2"/>
    <property type="match status" value="1"/>
</dbReference>
<feature type="transmembrane region" description="Helical" evidence="7">
    <location>
        <begin position="312"/>
        <end position="335"/>
    </location>
</feature>
<evidence type="ECO:0000256" key="1">
    <source>
        <dbReference type="ARBA" id="ARBA00004319"/>
    </source>
</evidence>
<keyword evidence="7" id="KW-0472">Membrane</keyword>
<dbReference type="GO" id="GO:0003924">
    <property type="term" value="F:GTPase activity"/>
    <property type="evidence" value="ECO:0007669"/>
    <property type="project" value="InterPro"/>
</dbReference>
<name>A0A0F7S3H2_9BASI</name>
<dbReference type="GO" id="GO:0140662">
    <property type="term" value="F:ATP-dependent protein folding chaperone"/>
    <property type="evidence" value="ECO:0007669"/>
    <property type="project" value="InterPro"/>
</dbReference>
<evidence type="ECO:0000256" key="6">
    <source>
        <dbReference type="SAM" id="MobiDB-lite"/>
    </source>
</evidence>
<feature type="compositionally biased region" description="Gly residues" evidence="6">
    <location>
        <begin position="234"/>
        <end position="251"/>
    </location>
</feature>
<dbReference type="Gene3D" id="3.40.50.300">
    <property type="entry name" value="P-loop containing nucleotide triphosphate hydrolases"/>
    <property type="match status" value="1"/>
</dbReference>
<dbReference type="Gene3D" id="3.30.30.30">
    <property type="match status" value="1"/>
</dbReference>
<keyword evidence="7" id="KW-1133">Transmembrane helix</keyword>
<dbReference type="InterPro" id="IPR013126">
    <property type="entry name" value="Hsp_70_fam"/>
</dbReference>
<evidence type="ECO:0000256" key="2">
    <source>
        <dbReference type="ARBA" id="ARBA00022729"/>
    </source>
</evidence>
<dbReference type="InterPro" id="IPR027417">
    <property type="entry name" value="P-loop_NTPase"/>
</dbReference>